<evidence type="ECO:0000313" key="2">
    <source>
        <dbReference type="Proteomes" id="UP000029525"/>
    </source>
</evidence>
<proteinExistence type="predicted"/>
<protein>
    <submittedName>
        <fullName evidence="1">Transposase</fullName>
    </submittedName>
</protein>
<dbReference type="EMBL" id="JRNQ01000165">
    <property type="protein sequence ID" value="KGF39827.1"/>
    <property type="molecule type" value="Genomic_DNA"/>
</dbReference>
<dbReference type="Proteomes" id="UP000029525">
    <property type="component" value="Unassembled WGS sequence"/>
</dbReference>
<reference evidence="1 2" key="1">
    <citation type="submission" date="2014-07" db="EMBL/GenBank/DDBJ databases">
        <authorList>
            <person name="McCorrison J."/>
            <person name="Sanka R."/>
            <person name="Torralba M."/>
            <person name="Gillis M."/>
            <person name="Haft D.H."/>
            <person name="Methe B."/>
            <person name="Sutton G."/>
            <person name="Nelson K.E."/>
        </authorList>
    </citation>
    <scope>NUCLEOTIDE SEQUENCE [LARGE SCALE GENOMIC DNA]</scope>
    <source>
        <strain evidence="1 2">DNF00320</strain>
    </source>
</reference>
<name>A0A096BAS0_9BACT</name>
<gene>
    <name evidence="1" type="ORF">HMPREF0647_11680</name>
</gene>
<sequence length="117" mass="13710">KVTRGYIKIDFSPAWELNEKVIDFILFSDKPSQREQKPKEERFKLSYRYQVHGTAFFQGRKVAELTDVGFNNVDEVIEKLVSLLPDDIPPRSMVLFKIENHDKKQTAVYERTKGKGF</sequence>
<comment type="caution">
    <text evidence="1">The sequence shown here is derived from an EMBL/GenBank/DDBJ whole genome shotgun (WGS) entry which is preliminary data.</text>
</comment>
<feature type="non-terminal residue" evidence="1">
    <location>
        <position position="1"/>
    </location>
</feature>
<organism evidence="1 2">
    <name type="scientific">Prevotella bivia DNF00320</name>
    <dbReference type="NCBI Taxonomy" id="1401068"/>
    <lineage>
        <taxon>Bacteria</taxon>
        <taxon>Pseudomonadati</taxon>
        <taxon>Bacteroidota</taxon>
        <taxon>Bacteroidia</taxon>
        <taxon>Bacteroidales</taxon>
        <taxon>Prevotellaceae</taxon>
        <taxon>Prevotella</taxon>
    </lineage>
</organism>
<accession>A0A096BAS0</accession>
<dbReference type="AlphaFoldDB" id="A0A096BAS0"/>
<evidence type="ECO:0000313" key="1">
    <source>
        <dbReference type="EMBL" id="KGF39827.1"/>
    </source>
</evidence>